<gene>
    <name evidence="2" type="ORF">SAMN05216218_106253</name>
</gene>
<proteinExistence type="predicted"/>
<feature type="transmembrane region" description="Helical" evidence="1">
    <location>
        <begin position="20"/>
        <end position="41"/>
    </location>
</feature>
<dbReference type="EMBL" id="FNBK01000006">
    <property type="protein sequence ID" value="SDF47556.1"/>
    <property type="molecule type" value="Genomic_DNA"/>
</dbReference>
<keyword evidence="1" id="KW-0472">Membrane</keyword>
<feature type="transmembrane region" description="Helical" evidence="1">
    <location>
        <begin position="92"/>
        <end position="111"/>
    </location>
</feature>
<evidence type="ECO:0000313" key="2">
    <source>
        <dbReference type="EMBL" id="SDF47556.1"/>
    </source>
</evidence>
<keyword evidence="3" id="KW-1185">Reference proteome</keyword>
<name>A0A1G7LDV1_9EURY</name>
<keyword evidence="1" id="KW-0812">Transmembrane</keyword>
<keyword evidence="1" id="KW-1133">Transmembrane helix</keyword>
<reference evidence="3" key="1">
    <citation type="submission" date="2016-10" db="EMBL/GenBank/DDBJ databases">
        <authorList>
            <person name="Varghese N."/>
            <person name="Submissions S."/>
        </authorList>
    </citation>
    <scope>NUCLEOTIDE SEQUENCE [LARGE SCALE GENOMIC DNA]</scope>
    <source>
        <strain evidence="3">IBRC-M 10760</strain>
    </source>
</reference>
<evidence type="ECO:0000313" key="3">
    <source>
        <dbReference type="Proteomes" id="UP000199076"/>
    </source>
</evidence>
<sequence length="146" mass="15934">MTLPSEFTQKSTDAVDQFPFRGIATGVTGALAMAMILPLMLAVSPKEFVNGISIQSFAIGFVLAIITDYLFGHLTDNGSHWPILPAWASEPRYGFVLAFVSGIVAFSISLLPAPSWHLLWLSAGCTRLRLQVLPHSSWGRLAVRYV</sequence>
<dbReference type="Proteomes" id="UP000199076">
    <property type="component" value="Unassembled WGS sequence"/>
</dbReference>
<organism evidence="2 3">
    <name type="scientific">Halorientalis regularis</name>
    <dbReference type="NCBI Taxonomy" id="660518"/>
    <lineage>
        <taxon>Archaea</taxon>
        <taxon>Methanobacteriati</taxon>
        <taxon>Methanobacteriota</taxon>
        <taxon>Stenosarchaea group</taxon>
        <taxon>Halobacteria</taxon>
        <taxon>Halobacteriales</taxon>
        <taxon>Haloarculaceae</taxon>
        <taxon>Halorientalis</taxon>
    </lineage>
</organism>
<accession>A0A1G7LDV1</accession>
<evidence type="ECO:0000256" key="1">
    <source>
        <dbReference type="SAM" id="Phobius"/>
    </source>
</evidence>
<feature type="transmembrane region" description="Helical" evidence="1">
    <location>
        <begin position="48"/>
        <end position="72"/>
    </location>
</feature>
<protein>
    <submittedName>
        <fullName evidence="2">Uncharacterized protein</fullName>
    </submittedName>
</protein>
<dbReference type="AlphaFoldDB" id="A0A1G7LDV1"/>